<reference evidence="1 2" key="1">
    <citation type="submission" date="2019-02" db="EMBL/GenBank/DDBJ databases">
        <authorList>
            <consortium name="Pathogen Informatics"/>
        </authorList>
    </citation>
    <scope>NUCLEOTIDE SEQUENCE [LARGE SCALE GENOMIC DNA]</scope>
    <source>
        <strain evidence="1 2">3012STDY6944375</strain>
    </source>
</reference>
<organism evidence="1 2">
    <name type="scientific">Chryseobacterium taihuense</name>
    <dbReference type="NCBI Taxonomy" id="1141221"/>
    <lineage>
        <taxon>Bacteria</taxon>
        <taxon>Pseudomonadati</taxon>
        <taxon>Bacteroidota</taxon>
        <taxon>Flavobacteriia</taxon>
        <taxon>Flavobacteriales</taxon>
        <taxon>Weeksellaceae</taxon>
        <taxon>Chryseobacterium group</taxon>
        <taxon>Chryseobacterium</taxon>
    </lineage>
</organism>
<name>A0A4U8WEE6_9FLAO</name>
<gene>
    <name evidence="1" type="ORF">NCTC12078_01746</name>
</gene>
<dbReference type="EMBL" id="LR215974">
    <property type="protein sequence ID" value="VFB03730.1"/>
    <property type="molecule type" value="Genomic_DNA"/>
</dbReference>
<dbReference type="KEGG" id="ctai:NCTC12078_01746"/>
<evidence type="ECO:0000313" key="1">
    <source>
        <dbReference type="EMBL" id="VFB03730.1"/>
    </source>
</evidence>
<evidence type="ECO:0000313" key="2">
    <source>
        <dbReference type="Proteomes" id="UP000290013"/>
    </source>
</evidence>
<dbReference type="Proteomes" id="UP000290013">
    <property type="component" value="Chromosome"/>
</dbReference>
<dbReference type="AlphaFoldDB" id="A0A4U8WEE6"/>
<accession>A0A4U8WEE6</accession>
<protein>
    <submittedName>
        <fullName evidence="1">Uncharacterized protein</fullName>
    </submittedName>
</protein>
<proteinExistence type="predicted"/>
<sequence>MLERLSEPENTPNEDKTHILHVLDNFIKAVKLKNIDAL</sequence>